<dbReference type="PROSITE" id="PS50994">
    <property type="entry name" value="INTEGRASE"/>
    <property type="match status" value="1"/>
</dbReference>
<gene>
    <name evidence="4" type="ORF">G2W53_003838</name>
</gene>
<evidence type="ECO:0000259" key="3">
    <source>
        <dbReference type="PROSITE" id="PS50994"/>
    </source>
</evidence>
<comment type="caution">
    <text evidence="4">The sequence shown here is derived from an EMBL/GenBank/DDBJ whole genome shotgun (WGS) entry which is preliminary data.</text>
</comment>
<feature type="coiled-coil region" evidence="1">
    <location>
        <begin position="413"/>
        <end position="440"/>
    </location>
</feature>
<protein>
    <submittedName>
        <fullName evidence="4">Retrotransposon protein, putative, unclassified</fullName>
    </submittedName>
</protein>
<keyword evidence="1" id="KW-0175">Coiled coil</keyword>
<evidence type="ECO:0000313" key="5">
    <source>
        <dbReference type="Proteomes" id="UP000634136"/>
    </source>
</evidence>
<dbReference type="GO" id="GO:0003676">
    <property type="term" value="F:nucleic acid binding"/>
    <property type="evidence" value="ECO:0007669"/>
    <property type="project" value="InterPro"/>
</dbReference>
<dbReference type="OrthoDB" id="413361at2759"/>
<evidence type="ECO:0000256" key="1">
    <source>
        <dbReference type="SAM" id="Coils"/>
    </source>
</evidence>
<keyword evidence="5" id="KW-1185">Reference proteome</keyword>
<dbReference type="InterPro" id="IPR001584">
    <property type="entry name" value="Integrase_cat-core"/>
</dbReference>
<dbReference type="SUPFAM" id="SSF53098">
    <property type="entry name" value="Ribonuclease H-like"/>
    <property type="match status" value="1"/>
</dbReference>
<dbReference type="EMBL" id="JAAIUW010000002">
    <property type="protein sequence ID" value="KAF7841540.1"/>
    <property type="molecule type" value="Genomic_DNA"/>
</dbReference>
<feature type="domain" description="Integrase catalytic" evidence="3">
    <location>
        <begin position="49"/>
        <end position="217"/>
    </location>
</feature>
<dbReference type="AlphaFoldDB" id="A0A834XAT7"/>
<organism evidence="4 5">
    <name type="scientific">Senna tora</name>
    <dbReference type="NCBI Taxonomy" id="362788"/>
    <lineage>
        <taxon>Eukaryota</taxon>
        <taxon>Viridiplantae</taxon>
        <taxon>Streptophyta</taxon>
        <taxon>Embryophyta</taxon>
        <taxon>Tracheophyta</taxon>
        <taxon>Spermatophyta</taxon>
        <taxon>Magnoliopsida</taxon>
        <taxon>eudicotyledons</taxon>
        <taxon>Gunneridae</taxon>
        <taxon>Pentapetalae</taxon>
        <taxon>rosids</taxon>
        <taxon>fabids</taxon>
        <taxon>Fabales</taxon>
        <taxon>Fabaceae</taxon>
        <taxon>Caesalpinioideae</taxon>
        <taxon>Cassia clade</taxon>
        <taxon>Senna</taxon>
    </lineage>
</organism>
<dbReference type="PANTHER" id="PTHR42648:SF31">
    <property type="entry name" value="RNA-DIRECTED DNA POLYMERASE"/>
    <property type="match status" value="1"/>
</dbReference>
<dbReference type="InterPro" id="IPR036397">
    <property type="entry name" value="RNaseH_sf"/>
</dbReference>
<dbReference type="GO" id="GO:0015074">
    <property type="term" value="P:DNA integration"/>
    <property type="evidence" value="ECO:0007669"/>
    <property type="project" value="InterPro"/>
</dbReference>
<dbReference type="InterPro" id="IPR039537">
    <property type="entry name" value="Retrotran_Ty1/copia-like"/>
</dbReference>
<accession>A0A834XAT7</accession>
<dbReference type="Gene3D" id="3.30.420.10">
    <property type="entry name" value="Ribonuclease H-like superfamily/Ribonuclease H"/>
    <property type="match status" value="1"/>
</dbReference>
<dbReference type="InterPro" id="IPR012337">
    <property type="entry name" value="RNaseH-like_sf"/>
</dbReference>
<dbReference type="Proteomes" id="UP000634136">
    <property type="component" value="Unassembled WGS sequence"/>
</dbReference>
<feature type="region of interest" description="Disordered" evidence="2">
    <location>
        <begin position="374"/>
        <end position="399"/>
    </location>
</feature>
<sequence>MYKLYLFSKTAEQIWIAVKLTYSRKGSDAQTFEIKNKIHNTKERELIVIDYYKSKGLWQVDYYQDLKIHCTKDSILFHKTFKQGGGLAMVDCVLACMYLDNNQDSGQAYFGDNKDDAKVKILHTNNGTEYMDKQLSAYLEANGIIHETSCSYTSAQNGVVERTNQHLLEVARSLMFTMNLPKPYWGGAVLVAAHLINRMPLRTLVFRGSLELLKGQSNYIIPPKGFRPSVTCATAEGQTPPEPVGLADGNVAVGYRRQHRLRRSLSLEFFLAISFAFSQVALCFLLCSNIDGASEYLDANEYLWLWWFTGNSRRILLSESFSLCGRCGSVVLFWLFSGGIGETVTTKVGESVPRGAPCKGKAKKEAHKNTNVTLRDPSSSGVIKGLEPETDSSSSEAEEGEFLDEASIISFFDNEEGLLIEQLEKEYEEQERDHKRRLDDGLEGVASLLEMGEGDIMASFFHMACNDGEVALCKDKGTEHVSVNLLSNEVQTIPLLDNAQKQFSSSDLAYTKTNDCDGSDHTKVFPSFGHFQGYAKHHEQLRPIRSQNQNLLRIPTSISFCFLHGERSVLHIRVGFLSSLPYFSCCSKEHEVLTNFKVHGINEPRHNHLIFSIPCLELGIIWLRLGRISQIVFFSFPCDEHNHGSRPMKIILPSKFVPCQKKDRVFSIAREFIGIIA</sequence>
<evidence type="ECO:0000313" key="4">
    <source>
        <dbReference type="EMBL" id="KAF7841540.1"/>
    </source>
</evidence>
<reference evidence="4" key="1">
    <citation type="submission" date="2020-09" db="EMBL/GenBank/DDBJ databases">
        <title>Genome-Enabled Discovery of Anthraquinone Biosynthesis in Senna tora.</title>
        <authorList>
            <person name="Kang S.-H."/>
            <person name="Pandey R.P."/>
            <person name="Lee C.-M."/>
            <person name="Sim J.-S."/>
            <person name="Jeong J.-T."/>
            <person name="Choi B.-S."/>
            <person name="Jung M."/>
            <person name="Ginzburg D."/>
            <person name="Zhao K."/>
            <person name="Won S.Y."/>
            <person name="Oh T.-J."/>
            <person name="Yu Y."/>
            <person name="Kim N.-H."/>
            <person name="Lee O.R."/>
            <person name="Lee T.-H."/>
            <person name="Bashyal P."/>
            <person name="Kim T.-S."/>
            <person name="Lee W.-H."/>
            <person name="Kawkins C."/>
            <person name="Kim C.-K."/>
            <person name="Kim J.S."/>
            <person name="Ahn B.O."/>
            <person name="Rhee S.Y."/>
            <person name="Sohng J.K."/>
        </authorList>
    </citation>
    <scope>NUCLEOTIDE SEQUENCE</scope>
    <source>
        <tissue evidence="4">Leaf</tissue>
    </source>
</reference>
<evidence type="ECO:0000256" key="2">
    <source>
        <dbReference type="SAM" id="MobiDB-lite"/>
    </source>
</evidence>
<name>A0A834XAT7_9FABA</name>
<proteinExistence type="predicted"/>
<dbReference type="PANTHER" id="PTHR42648">
    <property type="entry name" value="TRANSPOSASE, PUTATIVE-RELATED"/>
    <property type="match status" value="1"/>
</dbReference>